<name>A0ABN5IAC7_9ACTN</name>
<evidence type="ECO:0000313" key="2">
    <source>
        <dbReference type="Proteomes" id="UP000238413"/>
    </source>
</evidence>
<gene>
    <name evidence="1" type="ORF">C4B68_33920</name>
</gene>
<organism evidence="1 2">
    <name type="scientific">Streptomyces dengpaensis</name>
    <dbReference type="NCBI Taxonomy" id="2049881"/>
    <lineage>
        <taxon>Bacteria</taxon>
        <taxon>Bacillati</taxon>
        <taxon>Actinomycetota</taxon>
        <taxon>Actinomycetes</taxon>
        <taxon>Kitasatosporales</taxon>
        <taxon>Streptomycetaceae</taxon>
        <taxon>Streptomyces</taxon>
    </lineage>
</organism>
<proteinExistence type="predicted"/>
<dbReference type="RefSeq" id="WP_099500331.1">
    <property type="nucleotide sequence ID" value="NZ_CP026652.1"/>
</dbReference>
<sequence>MTTPADELRAAAAALRARAVKVERGLTAALSEGTRDLFGKAIPDRSAMHPGVGLALAAWLDVAAEYADKWPADHQTNSPFRLGALAVARAINGGEQR</sequence>
<protein>
    <submittedName>
        <fullName evidence="1">Uncharacterized protein</fullName>
    </submittedName>
</protein>
<dbReference type="Proteomes" id="UP000238413">
    <property type="component" value="Chromosome"/>
</dbReference>
<reference evidence="1 2" key="1">
    <citation type="submission" date="2018-02" db="EMBL/GenBank/DDBJ databases">
        <title>Complete genome sequence of Streptomyces dengpaensis, the producer of angucyclines.</title>
        <authorList>
            <person name="Yumei L."/>
        </authorList>
    </citation>
    <scope>NUCLEOTIDE SEQUENCE [LARGE SCALE GENOMIC DNA]</scope>
    <source>
        <strain evidence="1 2">XZHG99</strain>
    </source>
</reference>
<accession>A0ABN5IAC7</accession>
<evidence type="ECO:0000313" key="1">
    <source>
        <dbReference type="EMBL" id="AVH59951.1"/>
    </source>
</evidence>
<dbReference type="EMBL" id="CP026652">
    <property type="protein sequence ID" value="AVH59951.1"/>
    <property type="molecule type" value="Genomic_DNA"/>
</dbReference>
<keyword evidence="2" id="KW-1185">Reference proteome</keyword>